<protein>
    <recommendedName>
        <fullName evidence="3">Rta1 domain protein</fullName>
    </recommendedName>
</protein>
<dbReference type="Proteomes" id="UP000039046">
    <property type="component" value="Unassembled WGS sequence"/>
</dbReference>
<dbReference type="EMBL" id="CDHN01000002">
    <property type="protein sequence ID" value="CEJ86835.1"/>
    <property type="molecule type" value="Genomic_DNA"/>
</dbReference>
<organism evidence="1 2">
    <name type="scientific">[Torrubiella] hemipterigena</name>
    <dbReference type="NCBI Taxonomy" id="1531966"/>
    <lineage>
        <taxon>Eukaryota</taxon>
        <taxon>Fungi</taxon>
        <taxon>Dikarya</taxon>
        <taxon>Ascomycota</taxon>
        <taxon>Pezizomycotina</taxon>
        <taxon>Sordariomycetes</taxon>
        <taxon>Hypocreomycetidae</taxon>
        <taxon>Hypocreales</taxon>
        <taxon>Clavicipitaceae</taxon>
        <taxon>Clavicipitaceae incertae sedis</taxon>
        <taxon>'Torrubiella' clade</taxon>
    </lineage>
</organism>
<sequence>MADQQPMTLDAFVSAAEAGDLAVDTHEDLVRLAFYYQKYNEGIFDALDEFSSHGWSFGQEDLKFNRSLDMFYFAQIEACIHSTYELGDGSLEDLLDDYDAFHAHFHDFFREDTWKQFYSPEFLAQPASIHFYRLPNLQDLTYTHSPIGDPRDTDPGHYTKLPRWAYCVRATKYRQPTLPVSLLYKLAISTLQETIESQRKENHLVRPYSETQTKYWLKHFNVAMEREPRTKRDSMWIWRPHEIGLEVARGHFEIWQWEAWYSPEAWAATTYVEPDLDGSKESDIRGTGFPDGGAGVYAGLRGWEPEVGSEEEVVFLTEVAIKETEGVDASMLDYSIRSHMLLAVLYAAFSTQREAFIKDLKKRIVAGGRLETKEEAEQWIREALKVMEPYISEDQEWPTSEKNRSELLRRILLDNGQLFARWGWHFGSRGPPKACVFNLGPGK</sequence>
<proteinExistence type="predicted"/>
<name>A0A0A1T0M6_9HYPO</name>
<dbReference type="HOGENOM" id="CLU_619841_0_0_1"/>
<dbReference type="AlphaFoldDB" id="A0A0A1T0M6"/>
<gene>
    <name evidence="1" type="ORF">VHEMI04220</name>
</gene>
<keyword evidence="2" id="KW-1185">Reference proteome</keyword>
<evidence type="ECO:0000313" key="1">
    <source>
        <dbReference type="EMBL" id="CEJ86835.1"/>
    </source>
</evidence>
<evidence type="ECO:0008006" key="3">
    <source>
        <dbReference type="Google" id="ProtNLM"/>
    </source>
</evidence>
<accession>A0A0A1T0M6</accession>
<dbReference type="OrthoDB" id="427186at2759"/>
<evidence type="ECO:0000313" key="2">
    <source>
        <dbReference type="Proteomes" id="UP000039046"/>
    </source>
</evidence>
<reference evidence="1 2" key="1">
    <citation type="journal article" date="2015" name="Genome Announc.">
        <title>Draft Genome Sequence and Gene Annotation of the Entomopathogenic Fungus Verticillium hemipterigenum.</title>
        <authorList>
            <person name="Horn F."/>
            <person name="Habel A."/>
            <person name="Scharf D.H."/>
            <person name="Dworschak J."/>
            <person name="Brakhage A.A."/>
            <person name="Guthke R."/>
            <person name="Hertweck C."/>
            <person name="Linde J."/>
        </authorList>
    </citation>
    <scope>NUCLEOTIDE SEQUENCE [LARGE SCALE GENOMIC DNA]</scope>
</reference>
<dbReference type="STRING" id="1531966.A0A0A1T0M6"/>